<name>A0A939HL56_9PROT</name>
<dbReference type="AlphaFoldDB" id="A0A939HL56"/>
<dbReference type="InterPro" id="IPR029058">
    <property type="entry name" value="AB_hydrolase_fold"/>
</dbReference>
<dbReference type="InterPro" id="IPR000073">
    <property type="entry name" value="AB_hydrolase_1"/>
</dbReference>
<proteinExistence type="predicted"/>
<sequence length="225" mass="24290">MRALFLHGWGFGPDVWVPVLDRLGWNGVMTPDLGFLDAVRPHADEALERIRQDGCPVLAVGHSLGFLWLASQDGWPAGSRFVGINAFGCFAARADFAQGTAPRILARMLKGLQTDARDVVNAFRTTCGATALPTDCPVNTDHLRVGLDMLMQADARKRLASMAEGIGVLGGRQDKVVPPAMLAASLPPETTIEWLEGGHLLPLTNPDECARFLRGMARHMEQPGA</sequence>
<reference evidence="2" key="1">
    <citation type="submission" date="2021-03" db="EMBL/GenBank/DDBJ databases">
        <title>The complete genome sequence of Acetobacter sp. TBRC 12339.</title>
        <authorList>
            <person name="Charoenyingcharoen P."/>
            <person name="Yukphan P."/>
        </authorList>
    </citation>
    <scope>NUCLEOTIDE SEQUENCE</scope>
    <source>
        <strain evidence="2">TBRC 12339</strain>
    </source>
</reference>
<dbReference type="Gene3D" id="3.40.50.1820">
    <property type="entry name" value="alpha/beta hydrolase"/>
    <property type="match status" value="1"/>
</dbReference>
<dbReference type="GO" id="GO:0016787">
    <property type="term" value="F:hydrolase activity"/>
    <property type="evidence" value="ECO:0007669"/>
    <property type="project" value="UniProtKB-KW"/>
</dbReference>
<accession>A0A939HL56</accession>
<protein>
    <submittedName>
        <fullName evidence="2">Alpha/beta fold hydrolase</fullName>
    </submittedName>
</protein>
<evidence type="ECO:0000313" key="3">
    <source>
        <dbReference type="Proteomes" id="UP000664073"/>
    </source>
</evidence>
<comment type="caution">
    <text evidence="2">The sequence shown here is derived from an EMBL/GenBank/DDBJ whole genome shotgun (WGS) entry which is preliminary data.</text>
</comment>
<dbReference type="RefSeq" id="WP_207845006.1">
    <property type="nucleotide sequence ID" value="NZ_JAIEUM010000001.1"/>
</dbReference>
<dbReference type="EMBL" id="JAFVMH010000001">
    <property type="protein sequence ID" value="MBO1324081.1"/>
    <property type="molecule type" value="Genomic_DNA"/>
</dbReference>
<keyword evidence="2" id="KW-0378">Hydrolase</keyword>
<evidence type="ECO:0000313" key="2">
    <source>
        <dbReference type="EMBL" id="MBO1324081.1"/>
    </source>
</evidence>
<organism evidence="2 3">
    <name type="scientific">Acetobacter garciniae</name>
    <dbReference type="NCBI Taxonomy" id="2817435"/>
    <lineage>
        <taxon>Bacteria</taxon>
        <taxon>Pseudomonadati</taxon>
        <taxon>Pseudomonadota</taxon>
        <taxon>Alphaproteobacteria</taxon>
        <taxon>Acetobacterales</taxon>
        <taxon>Acetobacteraceae</taxon>
        <taxon>Acetobacter</taxon>
    </lineage>
</organism>
<dbReference type="Proteomes" id="UP000664073">
    <property type="component" value="Unassembled WGS sequence"/>
</dbReference>
<dbReference type="SUPFAM" id="SSF53474">
    <property type="entry name" value="alpha/beta-Hydrolases"/>
    <property type="match status" value="1"/>
</dbReference>
<dbReference type="Pfam" id="PF12697">
    <property type="entry name" value="Abhydrolase_6"/>
    <property type="match status" value="1"/>
</dbReference>
<gene>
    <name evidence="2" type="ORF">J2D77_02770</name>
</gene>
<evidence type="ECO:0000259" key="1">
    <source>
        <dbReference type="Pfam" id="PF12697"/>
    </source>
</evidence>
<feature type="domain" description="AB hydrolase-1" evidence="1">
    <location>
        <begin position="4"/>
        <end position="211"/>
    </location>
</feature>
<keyword evidence="3" id="KW-1185">Reference proteome</keyword>